<keyword evidence="5" id="KW-1185">Reference proteome</keyword>
<feature type="transmembrane region" description="Helical" evidence="2">
    <location>
        <begin position="277"/>
        <end position="297"/>
    </location>
</feature>
<dbReference type="InterPro" id="IPR051624">
    <property type="entry name" value="RMD1/Sad1-interacting"/>
</dbReference>
<evidence type="ECO:0000256" key="1">
    <source>
        <dbReference type="ARBA" id="ARBA00008306"/>
    </source>
</evidence>
<dbReference type="AlphaFoldDB" id="A0AA88HU95"/>
<evidence type="ECO:0000313" key="4">
    <source>
        <dbReference type="EMBL" id="KAK2714231.1"/>
    </source>
</evidence>
<evidence type="ECO:0000256" key="2">
    <source>
        <dbReference type="SAM" id="Phobius"/>
    </source>
</evidence>
<reference evidence="4" key="1">
    <citation type="submission" date="2023-07" db="EMBL/GenBank/DDBJ databases">
        <title>Chromosome-level genome assembly of Artemia franciscana.</title>
        <authorList>
            <person name="Jo E."/>
        </authorList>
    </citation>
    <scope>NUCLEOTIDE SEQUENCE</scope>
    <source>
        <tissue evidence="4">Whole body</tissue>
    </source>
</reference>
<sequence length="298" mass="34420">MASNGRKSKWLSQQNSEEFSCIWKLHTFCEYIAGSEEAVSWKSTIALGICEALIEELSAKQDKSKSNGRKSKWLSQQNSEEFSLIWKLYTICEYIAGSEEAVFWKSTIALGICEALIEELRAKQDKSKTKTRMTNSGVIYLNTEDPADFEKYAFSNAIAQSVKLAIWESSLSSFIGKIEDITEDLKSSGKISLSRQDVLRKQGELFALRHSINLSSDLLDTPDFYWDRENLEPLYRSTYNYLNISKRTKVMNEKLSHCFDLIELISDKLTDKHHIRLEWMIIVLIMIEVLFEILHFIH</sequence>
<proteinExistence type="inferred from homology"/>
<gene>
    <name evidence="4" type="ORF">QYM36_008711</name>
</gene>
<dbReference type="Pfam" id="PF02582">
    <property type="entry name" value="DUF155"/>
    <property type="match status" value="1"/>
</dbReference>
<keyword evidence="2" id="KW-0812">Transmembrane</keyword>
<feature type="domain" description="DUF155" evidence="3">
    <location>
        <begin position="117"/>
        <end position="252"/>
    </location>
</feature>
<organism evidence="4 5">
    <name type="scientific">Artemia franciscana</name>
    <name type="common">Brine shrimp</name>
    <name type="synonym">Artemia sanfranciscana</name>
    <dbReference type="NCBI Taxonomy" id="6661"/>
    <lineage>
        <taxon>Eukaryota</taxon>
        <taxon>Metazoa</taxon>
        <taxon>Ecdysozoa</taxon>
        <taxon>Arthropoda</taxon>
        <taxon>Crustacea</taxon>
        <taxon>Branchiopoda</taxon>
        <taxon>Anostraca</taxon>
        <taxon>Artemiidae</taxon>
        <taxon>Artemia</taxon>
    </lineage>
</organism>
<accession>A0AA88HU95</accession>
<dbReference type="GO" id="GO:0005739">
    <property type="term" value="C:mitochondrion"/>
    <property type="evidence" value="ECO:0007669"/>
    <property type="project" value="UniProtKB-ARBA"/>
</dbReference>
<name>A0AA88HU95_ARTSF</name>
<protein>
    <recommendedName>
        <fullName evidence="3">DUF155 domain-containing protein</fullName>
    </recommendedName>
</protein>
<dbReference type="EMBL" id="JAVRJZ010000013">
    <property type="protein sequence ID" value="KAK2714231.1"/>
    <property type="molecule type" value="Genomic_DNA"/>
</dbReference>
<dbReference type="PANTHER" id="PTHR16255">
    <property type="entry name" value="REQUIRED FOR MEIOTIC NUCLEAR DIVISION PROTEIN 1 HOMOLOG"/>
    <property type="match status" value="1"/>
</dbReference>
<dbReference type="PANTHER" id="PTHR16255:SF1">
    <property type="entry name" value="REQUIRED FOR MEIOTIC NUCLEAR DIVISION PROTEIN 1 HOMOLOG"/>
    <property type="match status" value="1"/>
</dbReference>
<comment type="similarity">
    <text evidence="1">Belongs to the RMD1/sif2 family.</text>
</comment>
<evidence type="ECO:0000259" key="3">
    <source>
        <dbReference type="Pfam" id="PF02582"/>
    </source>
</evidence>
<dbReference type="Proteomes" id="UP001187531">
    <property type="component" value="Unassembled WGS sequence"/>
</dbReference>
<comment type="caution">
    <text evidence="4">The sequence shown here is derived from an EMBL/GenBank/DDBJ whole genome shotgun (WGS) entry which is preliminary data.</text>
</comment>
<evidence type="ECO:0000313" key="5">
    <source>
        <dbReference type="Proteomes" id="UP001187531"/>
    </source>
</evidence>
<keyword evidence="2" id="KW-0472">Membrane</keyword>
<dbReference type="GO" id="GO:0070131">
    <property type="term" value="P:positive regulation of mitochondrial translation"/>
    <property type="evidence" value="ECO:0007669"/>
    <property type="project" value="TreeGrafter"/>
</dbReference>
<keyword evidence="2" id="KW-1133">Transmembrane helix</keyword>
<dbReference type="InterPro" id="IPR003734">
    <property type="entry name" value="DUF155"/>
</dbReference>